<evidence type="ECO:0000313" key="18">
    <source>
        <dbReference type="EnsemblMetazoa" id="HelroP174070"/>
    </source>
</evidence>
<evidence type="ECO:0000256" key="8">
    <source>
        <dbReference type="ARBA" id="ARBA00022824"/>
    </source>
</evidence>
<keyword evidence="6" id="KW-0285">Flavoprotein</keyword>
<proteinExistence type="inferred from homology"/>
<dbReference type="GO" id="GO:0005789">
    <property type="term" value="C:endoplasmic reticulum membrane"/>
    <property type="evidence" value="ECO:0007669"/>
    <property type="project" value="UniProtKB-SubCell"/>
</dbReference>
<dbReference type="GO" id="GO:0034975">
    <property type="term" value="P:protein folding in endoplasmic reticulum"/>
    <property type="evidence" value="ECO:0007669"/>
    <property type="project" value="InterPro"/>
</dbReference>
<evidence type="ECO:0000256" key="11">
    <source>
        <dbReference type="ARBA" id="ARBA00023002"/>
    </source>
</evidence>
<comment type="subunit">
    <text evidence="4">May function both as a monomer and a homodimer.</text>
</comment>
<reference evidence="18" key="3">
    <citation type="submission" date="2015-06" db="UniProtKB">
        <authorList>
            <consortium name="EnsemblMetazoa"/>
        </authorList>
    </citation>
    <scope>IDENTIFICATION</scope>
</reference>
<evidence type="ECO:0000256" key="14">
    <source>
        <dbReference type="ARBA" id="ARBA00023180"/>
    </source>
</evidence>
<dbReference type="PANTHER" id="PTHR12613">
    <property type="entry name" value="ERO1-RELATED"/>
    <property type="match status" value="1"/>
</dbReference>
<keyword evidence="7" id="KW-0732">Signal</keyword>
<dbReference type="OrthoDB" id="269384at2759"/>
<organism evidence="18 19">
    <name type="scientific">Helobdella robusta</name>
    <name type="common">Californian leech</name>
    <dbReference type="NCBI Taxonomy" id="6412"/>
    <lineage>
        <taxon>Eukaryota</taxon>
        <taxon>Metazoa</taxon>
        <taxon>Spiralia</taxon>
        <taxon>Lophotrochozoa</taxon>
        <taxon>Annelida</taxon>
        <taxon>Clitellata</taxon>
        <taxon>Hirudinea</taxon>
        <taxon>Rhynchobdellida</taxon>
        <taxon>Glossiphoniidae</taxon>
        <taxon>Helobdella</taxon>
    </lineage>
</organism>
<evidence type="ECO:0000256" key="9">
    <source>
        <dbReference type="ARBA" id="ARBA00022827"/>
    </source>
</evidence>
<evidence type="ECO:0000256" key="13">
    <source>
        <dbReference type="ARBA" id="ARBA00023157"/>
    </source>
</evidence>
<keyword evidence="16" id="KW-1133">Transmembrane helix</keyword>
<feature type="transmembrane region" description="Helical" evidence="16">
    <location>
        <begin position="21"/>
        <end position="39"/>
    </location>
</feature>
<dbReference type="InterPro" id="IPR007266">
    <property type="entry name" value="Ero1"/>
</dbReference>
<gene>
    <name evidence="18" type="primary">20204798</name>
    <name evidence="17" type="ORF">HELRODRAFT_174070</name>
</gene>
<sequence length="264" mass="30366">MTPHFACLKIRRYCRLIFRTVLRSVICFLSKFSASVVFVNQLKPIVWKVMLTADLKIGSALMLTQHALQGQSILTTSHTPHQYPPHTPQQYSKEANTEKINNQEESKFGKLDVTLSEESQESLNKWTNHDNMQDNFCELDDIESPEAVYYDLVLNPERFTGYTGPSAVNVWRLIYDQNCFKHPGCYGGSDANDDTELSFFYFGIVFFANRPEKVGYGQYLANDGHVPGEENIPQIDIWLPYEHQPKNAFAKPTWGPNLEEFIKR</sequence>
<keyword evidence="15" id="KW-0676">Redox-active center</keyword>
<evidence type="ECO:0000256" key="12">
    <source>
        <dbReference type="ARBA" id="ARBA00023136"/>
    </source>
</evidence>
<dbReference type="eggNOG" id="KOG2608">
    <property type="taxonomic scope" value="Eukaryota"/>
</dbReference>
<dbReference type="GeneID" id="20204798"/>
<dbReference type="SUPFAM" id="SSF110019">
    <property type="entry name" value="ERO1-like"/>
    <property type="match status" value="1"/>
</dbReference>
<comment type="cofactor">
    <cofactor evidence="1">
        <name>FAD</name>
        <dbReference type="ChEBI" id="CHEBI:57692"/>
    </cofactor>
</comment>
<accession>T1F7J9</accession>
<keyword evidence="11" id="KW-0560">Oxidoreductase</keyword>
<evidence type="ECO:0000256" key="2">
    <source>
        <dbReference type="ARBA" id="ARBA00004367"/>
    </source>
</evidence>
<reference evidence="19" key="1">
    <citation type="submission" date="2012-12" db="EMBL/GenBank/DDBJ databases">
        <authorList>
            <person name="Hellsten U."/>
            <person name="Grimwood J."/>
            <person name="Chapman J.A."/>
            <person name="Shapiro H."/>
            <person name="Aerts A."/>
            <person name="Otillar R.P."/>
            <person name="Terry A.Y."/>
            <person name="Boore J.L."/>
            <person name="Simakov O."/>
            <person name="Marletaz F."/>
            <person name="Cho S.-J."/>
            <person name="Edsinger-Gonzales E."/>
            <person name="Havlak P."/>
            <person name="Kuo D.-H."/>
            <person name="Larsson T."/>
            <person name="Lv J."/>
            <person name="Arendt D."/>
            <person name="Savage R."/>
            <person name="Osoegawa K."/>
            <person name="de Jong P."/>
            <person name="Lindberg D.R."/>
            <person name="Seaver E.C."/>
            <person name="Weisblat D.A."/>
            <person name="Putnam N.H."/>
            <person name="Grigoriev I.V."/>
            <person name="Rokhsar D.S."/>
        </authorList>
    </citation>
    <scope>NUCLEOTIDE SEQUENCE</scope>
</reference>
<reference evidence="17 19" key="2">
    <citation type="journal article" date="2013" name="Nature">
        <title>Insights into bilaterian evolution from three spiralian genomes.</title>
        <authorList>
            <person name="Simakov O."/>
            <person name="Marletaz F."/>
            <person name="Cho S.J."/>
            <person name="Edsinger-Gonzales E."/>
            <person name="Havlak P."/>
            <person name="Hellsten U."/>
            <person name="Kuo D.H."/>
            <person name="Larsson T."/>
            <person name="Lv J."/>
            <person name="Arendt D."/>
            <person name="Savage R."/>
            <person name="Osoegawa K."/>
            <person name="de Jong P."/>
            <person name="Grimwood J."/>
            <person name="Chapman J.A."/>
            <person name="Shapiro H."/>
            <person name="Aerts A."/>
            <person name="Otillar R.P."/>
            <person name="Terry A.Y."/>
            <person name="Boore J.L."/>
            <person name="Grigoriev I.V."/>
            <person name="Lindberg D.R."/>
            <person name="Seaver E.C."/>
            <person name="Weisblat D.A."/>
            <person name="Putnam N.H."/>
            <person name="Rokhsar D.S."/>
        </authorList>
    </citation>
    <scope>NUCLEOTIDE SEQUENCE</scope>
</reference>
<keyword evidence="8" id="KW-0256">Endoplasmic reticulum</keyword>
<keyword evidence="19" id="KW-1185">Reference proteome</keyword>
<keyword evidence="5" id="KW-0813">Transport</keyword>
<dbReference type="AlphaFoldDB" id="T1F7J9"/>
<keyword evidence="14" id="KW-0325">Glycoprotein</keyword>
<evidence type="ECO:0000313" key="17">
    <source>
        <dbReference type="EMBL" id="ESO03170.1"/>
    </source>
</evidence>
<dbReference type="CTD" id="20204798"/>
<evidence type="ECO:0000256" key="4">
    <source>
        <dbReference type="ARBA" id="ARBA00011802"/>
    </source>
</evidence>
<keyword evidence="13" id="KW-1015">Disulfide bond</keyword>
<comment type="similarity">
    <text evidence="3">Belongs to the EROs family.</text>
</comment>
<dbReference type="RefSeq" id="XP_009018863.1">
    <property type="nucleotide sequence ID" value="XM_009020615.1"/>
</dbReference>
<comment type="subcellular location">
    <subcellularLocation>
        <location evidence="2">Endoplasmic reticulum membrane</location>
        <topology evidence="2">Peripheral membrane protein</topology>
        <orientation evidence="2">Lumenal side</orientation>
    </subcellularLocation>
</comment>
<keyword evidence="16" id="KW-0812">Transmembrane</keyword>
<dbReference type="EMBL" id="AMQM01004806">
    <property type="status" value="NOT_ANNOTATED_CDS"/>
    <property type="molecule type" value="Genomic_DNA"/>
</dbReference>
<dbReference type="EnsemblMetazoa" id="HelroT174070">
    <property type="protein sequence ID" value="HelroP174070"/>
    <property type="gene ID" value="HelroG174070"/>
</dbReference>
<dbReference type="Proteomes" id="UP000015101">
    <property type="component" value="Unassembled WGS sequence"/>
</dbReference>
<dbReference type="EMBL" id="KB096676">
    <property type="protein sequence ID" value="ESO03170.1"/>
    <property type="molecule type" value="Genomic_DNA"/>
</dbReference>
<keyword evidence="12 16" id="KW-0472">Membrane</keyword>
<evidence type="ECO:0000256" key="3">
    <source>
        <dbReference type="ARBA" id="ARBA00008277"/>
    </source>
</evidence>
<dbReference type="KEGG" id="hro:HELRODRAFT_174070"/>
<evidence type="ECO:0000256" key="15">
    <source>
        <dbReference type="ARBA" id="ARBA00023284"/>
    </source>
</evidence>
<evidence type="ECO:0000313" key="19">
    <source>
        <dbReference type="Proteomes" id="UP000015101"/>
    </source>
</evidence>
<keyword evidence="9" id="KW-0274">FAD</keyword>
<evidence type="ECO:0000256" key="5">
    <source>
        <dbReference type="ARBA" id="ARBA00022448"/>
    </source>
</evidence>
<evidence type="ECO:0000256" key="1">
    <source>
        <dbReference type="ARBA" id="ARBA00001974"/>
    </source>
</evidence>
<dbReference type="GO" id="GO:0015035">
    <property type="term" value="F:protein-disulfide reductase activity"/>
    <property type="evidence" value="ECO:0007669"/>
    <property type="project" value="InterPro"/>
</dbReference>
<evidence type="ECO:0000256" key="16">
    <source>
        <dbReference type="SAM" id="Phobius"/>
    </source>
</evidence>
<evidence type="ECO:0000256" key="10">
    <source>
        <dbReference type="ARBA" id="ARBA00022982"/>
    </source>
</evidence>
<dbReference type="InParanoid" id="T1F7J9"/>
<keyword evidence="10" id="KW-0249">Electron transport</keyword>
<dbReference type="GO" id="GO:0016972">
    <property type="term" value="F:thiol oxidase activity"/>
    <property type="evidence" value="ECO:0007669"/>
    <property type="project" value="InterPro"/>
</dbReference>
<dbReference type="InterPro" id="IPR037192">
    <property type="entry name" value="ERO1-like_sf"/>
</dbReference>
<protein>
    <submittedName>
        <fullName evidence="17 18">Uncharacterized protein</fullName>
    </submittedName>
</protein>
<evidence type="ECO:0000256" key="6">
    <source>
        <dbReference type="ARBA" id="ARBA00022630"/>
    </source>
</evidence>
<evidence type="ECO:0000256" key="7">
    <source>
        <dbReference type="ARBA" id="ARBA00022729"/>
    </source>
</evidence>
<dbReference type="HOGENOM" id="CLU_1054784_0_0_1"/>
<dbReference type="STRING" id="6412.T1F7J9"/>
<dbReference type="PANTHER" id="PTHR12613:SF0">
    <property type="entry name" value="ERO1-LIKE PROTEIN"/>
    <property type="match status" value="1"/>
</dbReference>
<dbReference type="Pfam" id="PF04137">
    <property type="entry name" value="ERO1"/>
    <property type="match status" value="1"/>
</dbReference>
<dbReference type="GO" id="GO:0071949">
    <property type="term" value="F:FAD binding"/>
    <property type="evidence" value="ECO:0007669"/>
    <property type="project" value="InterPro"/>
</dbReference>
<name>T1F7J9_HELRO</name>